<evidence type="ECO:0000313" key="2">
    <source>
        <dbReference type="EMBL" id="SEB37458.1"/>
    </source>
</evidence>
<dbReference type="EMBL" id="FNSQ01000005">
    <property type="protein sequence ID" value="SEB37458.1"/>
    <property type="molecule type" value="Genomic_DNA"/>
</dbReference>
<feature type="transmembrane region" description="Helical" evidence="1">
    <location>
        <begin position="77"/>
        <end position="98"/>
    </location>
</feature>
<feature type="transmembrane region" description="Helical" evidence="1">
    <location>
        <begin position="110"/>
        <end position="128"/>
    </location>
</feature>
<evidence type="ECO:0000313" key="3">
    <source>
        <dbReference type="Proteomes" id="UP000183750"/>
    </source>
</evidence>
<keyword evidence="3" id="KW-1185">Reference proteome</keyword>
<keyword evidence="1" id="KW-0812">Transmembrane</keyword>
<evidence type="ECO:0008006" key="4">
    <source>
        <dbReference type="Google" id="ProtNLM"/>
    </source>
</evidence>
<proteinExistence type="predicted"/>
<dbReference type="Proteomes" id="UP000183750">
    <property type="component" value="Unassembled WGS sequence"/>
</dbReference>
<name>A0A1H4IVZ3_9MICO</name>
<protein>
    <recommendedName>
        <fullName evidence="4">Glycosyltransferase RgtA/B/C/D-like domain-containing protein</fullName>
    </recommendedName>
</protein>
<dbReference type="AlphaFoldDB" id="A0A1H4IVZ3"/>
<evidence type="ECO:0000256" key="1">
    <source>
        <dbReference type="SAM" id="Phobius"/>
    </source>
</evidence>
<keyword evidence="1" id="KW-0472">Membrane</keyword>
<sequence>MRELAGWSSAAAIALVTAGPVASSARADLVFRDGDSLVVALLSRSLLSGDALDWAMSSVLFLPETAGYSALDLALPLGVNAILAVSAVLNLLALYGAIRVAAGRAGEGRAPVAWSVIALGVFGILAMTDVSASRDALDLASLQLTTTYYSSTVVAVVLSIGLARRILDCGERGERGGRTVALLITLGLVSTVATLSNPLFAVWATITVVAVLAILALRATPRAPILTMLVPLLGGTALGIVLRIPFAPWIANTGVGYAQPALWAESLQYYGRLLTERLQHPLGALGAILVVALLVLAIVGSRRAEDTGSRLVAVVAWSAPLIVVVVGAIALGTHAARYLQPVAFMPLLALVASPRVVHISVRVRSRVAAGIAVLLLVGGALSIPRLSDAASKPDVDLACVTDWVDASKRTGAGQFWTVRLPKLHLADPSHLVQVDHQLNGYAWLVNRTDFDVGEVSFLVEDSQTVQWDLPVAVVPDEVVDCGRYSILDFGEQALPLGPQRS</sequence>
<feature type="transmembrane region" description="Helical" evidence="1">
    <location>
        <begin position="201"/>
        <end position="217"/>
    </location>
</feature>
<keyword evidence="1" id="KW-1133">Transmembrane helix</keyword>
<feature type="transmembrane region" description="Helical" evidence="1">
    <location>
        <begin position="229"/>
        <end position="251"/>
    </location>
</feature>
<feature type="transmembrane region" description="Helical" evidence="1">
    <location>
        <begin position="148"/>
        <end position="167"/>
    </location>
</feature>
<reference evidence="3" key="1">
    <citation type="submission" date="2016-10" db="EMBL/GenBank/DDBJ databases">
        <authorList>
            <person name="Varghese N."/>
            <person name="Submissions S."/>
        </authorList>
    </citation>
    <scope>NUCLEOTIDE SEQUENCE [LARGE SCALE GENOMIC DNA]</scope>
    <source>
        <strain evidence="3">DSM 16089</strain>
    </source>
</reference>
<feature type="transmembrane region" description="Helical" evidence="1">
    <location>
        <begin position="311"/>
        <end position="332"/>
    </location>
</feature>
<feature type="transmembrane region" description="Helical" evidence="1">
    <location>
        <begin position="282"/>
        <end position="299"/>
    </location>
</feature>
<accession>A0A1H4IVZ3</accession>
<organism evidence="2 3">
    <name type="scientific">Microbacterium hydrocarbonoxydans</name>
    <dbReference type="NCBI Taxonomy" id="273678"/>
    <lineage>
        <taxon>Bacteria</taxon>
        <taxon>Bacillati</taxon>
        <taxon>Actinomycetota</taxon>
        <taxon>Actinomycetes</taxon>
        <taxon>Micrococcales</taxon>
        <taxon>Microbacteriaceae</taxon>
        <taxon>Microbacterium</taxon>
    </lineage>
</organism>
<gene>
    <name evidence="2" type="ORF">SAMN04489807_0272</name>
</gene>
<feature type="transmembrane region" description="Helical" evidence="1">
    <location>
        <begin position="179"/>
        <end position="195"/>
    </location>
</feature>